<dbReference type="CDD" id="cd00171">
    <property type="entry name" value="Sec7"/>
    <property type="match status" value="1"/>
</dbReference>
<dbReference type="SMART" id="SM00222">
    <property type="entry name" value="Sec7"/>
    <property type="match status" value="1"/>
</dbReference>
<dbReference type="GO" id="GO:0005085">
    <property type="term" value="F:guanyl-nucleotide exchange factor activity"/>
    <property type="evidence" value="ECO:0007669"/>
    <property type="project" value="InterPro"/>
</dbReference>
<accession>A0A6B2L769</accession>
<evidence type="ECO:0008006" key="5">
    <source>
        <dbReference type="Google" id="ProtNLM"/>
    </source>
</evidence>
<dbReference type="Pfam" id="PF00169">
    <property type="entry name" value="PH"/>
    <property type="match status" value="1"/>
</dbReference>
<dbReference type="InterPro" id="IPR035999">
    <property type="entry name" value="Sec7_dom_sf"/>
</dbReference>
<proteinExistence type="predicted"/>
<dbReference type="InterPro" id="IPR023394">
    <property type="entry name" value="Sec7_C_sf"/>
</dbReference>
<evidence type="ECO:0000259" key="2">
    <source>
        <dbReference type="PROSITE" id="PS50003"/>
    </source>
</evidence>
<dbReference type="FunFam" id="1.10.1000.11:FF:000002">
    <property type="entry name" value="Cytohesin 1"/>
    <property type="match status" value="1"/>
</dbReference>
<protein>
    <recommendedName>
        <fullName evidence="5">SEC7 domain-containing protein</fullName>
    </recommendedName>
</protein>
<feature type="compositionally biased region" description="Basic residues" evidence="1">
    <location>
        <begin position="347"/>
        <end position="364"/>
    </location>
</feature>
<evidence type="ECO:0000259" key="3">
    <source>
        <dbReference type="PROSITE" id="PS50190"/>
    </source>
</evidence>
<organism evidence="4">
    <name type="scientific">Arcella intermedia</name>
    <dbReference type="NCBI Taxonomy" id="1963864"/>
    <lineage>
        <taxon>Eukaryota</taxon>
        <taxon>Amoebozoa</taxon>
        <taxon>Tubulinea</taxon>
        <taxon>Elardia</taxon>
        <taxon>Arcellinida</taxon>
        <taxon>Sphaerothecina</taxon>
        <taxon>Arcellidae</taxon>
        <taxon>Arcella</taxon>
    </lineage>
</organism>
<dbReference type="PROSITE" id="PS50003">
    <property type="entry name" value="PH_DOMAIN"/>
    <property type="match status" value="1"/>
</dbReference>
<reference evidence="4" key="1">
    <citation type="journal article" date="2020" name="J. Eukaryot. Microbiol.">
        <title>De novo Sequencing, Assembly and Annotation of the Transcriptome for the Free-Living Testate Amoeba Arcella intermedia.</title>
        <authorList>
            <person name="Ribeiro G.M."/>
            <person name="Porfirio-Sousa A.L."/>
            <person name="Maurer-Alcala X.X."/>
            <person name="Katz L.A."/>
            <person name="Lahr D.J.G."/>
        </authorList>
    </citation>
    <scope>NUCLEOTIDE SEQUENCE</scope>
</reference>
<sequence length="364" mass="42061">MNFRDAYSDDYNSEDTEKIEIKKLEVEEEPLDPKIAEAIFCFNKKWKTGISLLESEGIITQDKKSIANFLFKYNDKLSKSELGEILAGKDDNVELLIEFTELLNFTGVSFAEGLRSYLTKFLLPGEAQKISRMMEVFAGKYLKDNPTTFPDTDCAFILAFALIMLNTDAHNPAILEKDKMTKAQFVQNSRGTWHGNDPPQELLEMLYDEIVGNEIQMKTKGDPDKKGWVKSIKGSLFEQNKRWLCLIGNELRWYKNPTRGRPEDPEKPLGYIKLEYVMVNEMDDRFCISSTLPKNIEFYVYEEKKPVAVTTLQFEITCESAAQVEHWAAAVRKNVTFEVEPEFDPKHYKKPKSKAKNFKKTKKF</sequence>
<dbReference type="InterPro" id="IPR000904">
    <property type="entry name" value="Sec7_dom"/>
</dbReference>
<dbReference type="PROSITE" id="PS50190">
    <property type="entry name" value="SEC7"/>
    <property type="match status" value="1"/>
</dbReference>
<dbReference type="InterPro" id="IPR011993">
    <property type="entry name" value="PH-like_dom_sf"/>
</dbReference>
<evidence type="ECO:0000256" key="1">
    <source>
        <dbReference type="SAM" id="MobiDB-lite"/>
    </source>
</evidence>
<evidence type="ECO:0000313" key="4">
    <source>
        <dbReference type="EMBL" id="NDV32707.1"/>
    </source>
</evidence>
<dbReference type="EMBL" id="GIBP01003738">
    <property type="protein sequence ID" value="NDV32707.1"/>
    <property type="molecule type" value="Transcribed_RNA"/>
</dbReference>
<dbReference type="PANTHER" id="PTHR10663:SF375">
    <property type="entry name" value="LD29171P"/>
    <property type="match status" value="1"/>
</dbReference>
<feature type="domain" description="PH" evidence="2">
    <location>
        <begin position="222"/>
        <end position="336"/>
    </location>
</feature>
<dbReference type="Gene3D" id="2.30.29.30">
    <property type="entry name" value="Pleckstrin-homology domain (PH domain)/Phosphotyrosine-binding domain (PTB)"/>
    <property type="match status" value="1"/>
</dbReference>
<dbReference type="Pfam" id="PF01369">
    <property type="entry name" value="Sec7"/>
    <property type="match status" value="1"/>
</dbReference>
<dbReference type="SMART" id="SM00233">
    <property type="entry name" value="PH"/>
    <property type="match status" value="1"/>
</dbReference>
<feature type="domain" description="SEC7" evidence="3">
    <location>
        <begin position="20"/>
        <end position="213"/>
    </location>
</feature>
<feature type="region of interest" description="Disordered" evidence="1">
    <location>
        <begin position="345"/>
        <end position="364"/>
    </location>
</feature>
<dbReference type="SUPFAM" id="SSF50729">
    <property type="entry name" value="PH domain-like"/>
    <property type="match status" value="1"/>
</dbReference>
<dbReference type="PANTHER" id="PTHR10663">
    <property type="entry name" value="GUANYL-NUCLEOTIDE EXCHANGE FACTOR"/>
    <property type="match status" value="1"/>
</dbReference>
<dbReference type="SUPFAM" id="SSF48425">
    <property type="entry name" value="Sec7 domain"/>
    <property type="match status" value="1"/>
</dbReference>
<dbReference type="Gene3D" id="1.10.1000.11">
    <property type="entry name" value="Arf Nucleotide-binding Site Opener,domain 2"/>
    <property type="match status" value="1"/>
</dbReference>
<dbReference type="Gene3D" id="1.10.220.20">
    <property type="match status" value="1"/>
</dbReference>
<dbReference type="InterPro" id="IPR001849">
    <property type="entry name" value="PH_domain"/>
</dbReference>
<dbReference type="AlphaFoldDB" id="A0A6B2L769"/>
<dbReference type="GO" id="GO:0032012">
    <property type="term" value="P:regulation of ARF protein signal transduction"/>
    <property type="evidence" value="ECO:0007669"/>
    <property type="project" value="InterPro"/>
</dbReference>
<name>A0A6B2L769_9EUKA</name>